<feature type="coiled-coil region" evidence="3">
    <location>
        <begin position="483"/>
        <end position="517"/>
    </location>
</feature>
<dbReference type="Pfam" id="PF12848">
    <property type="entry name" value="ABC_tran_Xtn"/>
    <property type="match status" value="1"/>
</dbReference>
<dbReference type="PANTHER" id="PTHR42855">
    <property type="entry name" value="ABC TRANSPORTER ATP-BINDING SUBUNIT"/>
    <property type="match status" value="1"/>
</dbReference>
<reference evidence="6" key="1">
    <citation type="journal article" date="2019" name="Int. J. Syst. Evol. Microbiol.">
        <title>The Global Catalogue of Microorganisms (GCM) 10K type strain sequencing project: providing services to taxonomists for standard genome sequencing and annotation.</title>
        <authorList>
            <consortium name="The Broad Institute Genomics Platform"/>
            <consortium name="The Broad Institute Genome Sequencing Center for Infectious Disease"/>
            <person name="Wu L."/>
            <person name="Ma J."/>
        </authorList>
    </citation>
    <scope>NUCLEOTIDE SEQUENCE [LARGE SCALE GENOMIC DNA]</scope>
    <source>
        <strain evidence="6">CGMCC 1.15474</strain>
    </source>
</reference>
<dbReference type="PANTHER" id="PTHR42855:SF2">
    <property type="entry name" value="DRUG RESISTANCE ABC TRANSPORTER,ATP-BINDING PROTEIN"/>
    <property type="match status" value="1"/>
</dbReference>
<dbReference type="RefSeq" id="WP_247347184.1">
    <property type="nucleotide sequence ID" value="NZ_CP095550.1"/>
</dbReference>
<keyword evidence="1" id="KW-0547">Nucleotide-binding</keyword>
<keyword evidence="2" id="KW-0067">ATP-binding</keyword>
<dbReference type="PROSITE" id="PS50893">
    <property type="entry name" value="ABC_TRANSPORTER_2"/>
    <property type="match status" value="2"/>
</dbReference>
<dbReference type="SMART" id="SM00382">
    <property type="entry name" value="AAA"/>
    <property type="match status" value="2"/>
</dbReference>
<evidence type="ECO:0000256" key="2">
    <source>
        <dbReference type="ARBA" id="ARBA00022840"/>
    </source>
</evidence>
<evidence type="ECO:0000313" key="6">
    <source>
        <dbReference type="Proteomes" id="UP001597318"/>
    </source>
</evidence>
<proteinExistence type="predicted"/>
<dbReference type="Proteomes" id="UP001597318">
    <property type="component" value="Unassembled WGS sequence"/>
</dbReference>
<dbReference type="InterPro" id="IPR027417">
    <property type="entry name" value="P-loop_NTPase"/>
</dbReference>
<dbReference type="Gene3D" id="3.40.50.300">
    <property type="entry name" value="P-loop containing nucleotide triphosphate hydrolases"/>
    <property type="match status" value="2"/>
</dbReference>
<organism evidence="5 6">
    <name type="scientific">Metabacillus endolithicus</name>
    <dbReference type="NCBI Taxonomy" id="1535204"/>
    <lineage>
        <taxon>Bacteria</taxon>
        <taxon>Bacillati</taxon>
        <taxon>Bacillota</taxon>
        <taxon>Bacilli</taxon>
        <taxon>Bacillales</taxon>
        <taxon>Bacillaceae</taxon>
        <taxon>Metabacillus</taxon>
    </lineage>
</organism>
<dbReference type="Pfam" id="PF00005">
    <property type="entry name" value="ABC_tran"/>
    <property type="match status" value="2"/>
</dbReference>
<feature type="domain" description="ABC transporter" evidence="4">
    <location>
        <begin position="4"/>
        <end position="208"/>
    </location>
</feature>
<dbReference type="SUPFAM" id="SSF52540">
    <property type="entry name" value="P-loop containing nucleoside triphosphate hydrolases"/>
    <property type="match status" value="2"/>
</dbReference>
<evidence type="ECO:0000256" key="1">
    <source>
        <dbReference type="ARBA" id="ARBA00022741"/>
    </source>
</evidence>
<name>A0ABW5BWZ9_9BACI</name>
<dbReference type="InterPro" id="IPR051309">
    <property type="entry name" value="ABCF_ATPase"/>
</dbReference>
<dbReference type="NCBIfam" id="NF000355">
    <property type="entry name" value="ribo_prot_ABC_F"/>
    <property type="match status" value="1"/>
</dbReference>
<feature type="domain" description="ABC transporter" evidence="4">
    <location>
        <begin position="300"/>
        <end position="512"/>
    </location>
</feature>
<evidence type="ECO:0000259" key="4">
    <source>
        <dbReference type="PROSITE" id="PS50893"/>
    </source>
</evidence>
<evidence type="ECO:0000313" key="5">
    <source>
        <dbReference type="EMBL" id="MFD2213195.1"/>
    </source>
</evidence>
<dbReference type="InterPro" id="IPR003593">
    <property type="entry name" value="AAA+_ATPase"/>
</dbReference>
<sequence>MLTLQARNISKSYGEKQLFTDLTFDIHNNDRIGLVGHNGAGKTTLANIIYGSLEADTGTVHCKHDIKIGYLKQSIEYMMNDIGSLSGEFMEKASELGLKKVQTWEKERMNHLSGGEKLKFSLAEVWSTHPDILILDEPTNHLDLYGINWLVEKLASFHGAVIIISHDRYFLDKTVTRIFDIENSKLTVYDGNYSTFYEKKKKYQEEQLHRYNIQQHEKKRIESQMSQLQQWAGKAHRTMRDQEGFKEFHGVKAKKLDKAIKSKMKRLNKELDKNKIDKPLEEMSVRFQFEGNKKHGKRLIEAKNLSKSFHSRSVFKSSYFYINHGERIGLVGPNGCGKTTFLRMLLGDEPITTGDLSKSPSLKIAYLSQDVADLPLFRTVHETLNLNDKNKLLKARTALANMGIKASKLNQPIHSLSLGERTKVKLTNLLLDEYDLLILDEPTNHLDLASRNQLEQTLSEFPGTILVVSHDYYFLNSVCEKLLVFEEQKIKRIEMTIEEYEVKKQQTKKSNKNQSIEEELLVVNTEISAILGELSLLTPESEKYHELDISFQLLTKRRRELMNR</sequence>
<keyword evidence="3" id="KW-0175">Coiled coil</keyword>
<dbReference type="InterPro" id="IPR032781">
    <property type="entry name" value="ABC_tran_Xtn"/>
</dbReference>
<dbReference type="InterPro" id="IPR003439">
    <property type="entry name" value="ABC_transporter-like_ATP-bd"/>
</dbReference>
<accession>A0ABW5BWZ9</accession>
<dbReference type="EMBL" id="JBHUIK010000001">
    <property type="protein sequence ID" value="MFD2213195.1"/>
    <property type="molecule type" value="Genomic_DNA"/>
</dbReference>
<dbReference type="CDD" id="cd03221">
    <property type="entry name" value="ABCF_EF-3"/>
    <property type="match status" value="2"/>
</dbReference>
<comment type="caution">
    <text evidence="5">The sequence shown here is derived from an EMBL/GenBank/DDBJ whole genome shotgun (WGS) entry which is preliminary data.</text>
</comment>
<evidence type="ECO:0000256" key="3">
    <source>
        <dbReference type="SAM" id="Coils"/>
    </source>
</evidence>
<keyword evidence="6" id="KW-1185">Reference proteome</keyword>
<protein>
    <submittedName>
        <fullName evidence="5">Ribosomal protection-like ABC-F family protein</fullName>
    </submittedName>
</protein>
<gene>
    <name evidence="5" type="primary">abc-f</name>
    <name evidence="5" type="ORF">ACFSKK_05630</name>
</gene>